<protein>
    <submittedName>
        <fullName evidence="3">Polysaccharide export outer membrane protein</fullName>
    </submittedName>
</protein>
<accession>A0A4R2RGC9</accession>
<dbReference type="PANTHER" id="PTHR33619">
    <property type="entry name" value="POLYSACCHARIDE EXPORT PROTEIN GFCE-RELATED"/>
    <property type="match status" value="1"/>
</dbReference>
<dbReference type="InterPro" id="IPR003715">
    <property type="entry name" value="Poly_export_N"/>
</dbReference>
<keyword evidence="4" id="KW-1185">Reference proteome</keyword>
<dbReference type="Pfam" id="PF02563">
    <property type="entry name" value="Poly_export"/>
    <property type="match status" value="1"/>
</dbReference>
<dbReference type="Proteomes" id="UP000295050">
    <property type="component" value="Unassembled WGS sequence"/>
</dbReference>
<sequence length="370" mass="39480">MTDLSRRHVLVTGVAAVLAGCSVPRNAPMKREVLEGAGEFSEFSVYQVTRASLPRFGAWPVTGREVLSNWPSRNDRKGLPRIAPGDRLSLRIWDAEENSLLTGPGGNVTDMPDMIVSTRGTIFVPYVDEIRVSGLTVDAARSHIQQEVTDVIPSAQVQLNHQSGQGNSVELVSGVAVPGRYPLEAPQTTILGAISAAGGVPGAMRNPQLRLQRQGRVYGISLQEVFDDPAHDIPLWGNDRIIVEEDKRNFIALGASGQQNVIDFDAQQVSALRAISLMGGMADTSADPGGVLVMRQYPRALVGPQGGRPETERVVFSFDLTSADGLFSAGQFPVNSGDVVLATQAPVTTMQKVLSLLGSTIGLGARVSSF</sequence>
<keyword evidence="1" id="KW-0732">Signal</keyword>
<dbReference type="Gene3D" id="3.10.560.10">
    <property type="entry name" value="Outer membrane lipoprotein wza domain like"/>
    <property type="match status" value="2"/>
</dbReference>
<dbReference type="AlphaFoldDB" id="A0A4R2RGC9"/>
<proteinExistence type="predicted"/>
<dbReference type="GO" id="GO:0015159">
    <property type="term" value="F:polysaccharide transmembrane transporter activity"/>
    <property type="evidence" value="ECO:0007669"/>
    <property type="project" value="InterPro"/>
</dbReference>
<dbReference type="InterPro" id="IPR049712">
    <property type="entry name" value="Poly_export"/>
</dbReference>
<dbReference type="OrthoDB" id="7198507at2"/>
<evidence type="ECO:0000256" key="1">
    <source>
        <dbReference type="ARBA" id="ARBA00022729"/>
    </source>
</evidence>
<organism evidence="3 4">
    <name type="scientific">Rhodovulum bhavnagarense</name>
    <dbReference type="NCBI Taxonomy" id="992286"/>
    <lineage>
        <taxon>Bacteria</taxon>
        <taxon>Pseudomonadati</taxon>
        <taxon>Pseudomonadota</taxon>
        <taxon>Alphaproteobacteria</taxon>
        <taxon>Rhodobacterales</taxon>
        <taxon>Paracoccaceae</taxon>
        <taxon>Rhodovulum</taxon>
    </lineage>
</organism>
<dbReference type="EMBL" id="SLXU01000018">
    <property type="protein sequence ID" value="TCP58681.1"/>
    <property type="molecule type" value="Genomic_DNA"/>
</dbReference>
<evidence type="ECO:0000313" key="3">
    <source>
        <dbReference type="EMBL" id="TCP58681.1"/>
    </source>
</evidence>
<evidence type="ECO:0000313" key="4">
    <source>
        <dbReference type="Proteomes" id="UP000295050"/>
    </source>
</evidence>
<dbReference type="Gene3D" id="3.30.1950.10">
    <property type="entry name" value="wza like domain"/>
    <property type="match status" value="1"/>
</dbReference>
<reference evidence="3 4" key="1">
    <citation type="submission" date="2019-03" db="EMBL/GenBank/DDBJ databases">
        <title>Genomic Encyclopedia of Type Strains, Phase IV (KMG-IV): sequencing the most valuable type-strain genomes for metagenomic binning, comparative biology and taxonomic classification.</title>
        <authorList>
            <person name="Goeker M."/>
        </authorList>
    </citation>
    <scope>NUCLEOTIDE SEQUENCE [LARGE SCALE GENOMIC DNA]</scope>
    <source>
        <strain evidence="3 4">DSM 24766</strain>
    </source>
</reference>
<comment type="caution">
    <text evidence="3">The sequence shown here is derived from an EMBL/GenBank/DDBJ whole genome shotgun (WGS) entry which is preliminary data.</text>
</comment>
<dbReference type="PROSITE" id="PS51257">
    <property type="entry name" value="PROKAR_LIPOPROTEIN"/>
    <property type="match status" value="1"/>
</dbReference>
<name>A0A4R2RGC9_9RHOB</name>
<dbReference type="RefSeq" id="WP_132952789.1">
    <property type="nucleotide sequence ID" value="NZ_SLXU01000018.1"/>
</dbReference>
<gene>
    <name evidence="3" type="ORF">EV663_11810</name>
</gene>
<evidence type="ECO:0000259" key="2">
    <source>
        <dbReference type="Pfam" id="PF02563"/>
    </source>
</evidence>
<dbReference type="PANTHER" id="PTHR33619:SF3">
    <property type="entry name" value="POLYSACCHARIDE EXPORT PROTEIN GFCE-RELATED"/>
    <property type="match status" value="1"/>
</dbReference>
<feature type="domain" description="Polysaccharide export protein N-terminal" evidence="2">
    <location>
        <begin position="81"/>
        <end position="159"/>
    </location>
</feature>